<comment type="caution">
    <text evidence="2">The sequence shown here is derived from an EMBL/GenBank/DDBJ whole genome shotgun (WGS) entry which is preliminary data.</text>
</comment>
<proteinExistence type="predicted"/>
<dbReference type="AlphaFoldDB" id="A0A1Y1YIP0"/>
<dbReference type="EMBL" id="MCFA01000227">
    <property type="protein sequence ID" value="ORX97808.1"/>
    <property type="molecule type" value="Genomic_DNA"/>
</dbReference>
<protein>
    <submittedName>
        <fullName evidence="2">Uncharacterized protein</fullName>
    </submittedName>
</protein>
<name>A0A1Y1YIP0_9PLEO</name>
<evidence type="ECO:0000256" key="1">
    <source>
        <dbReference type="SAM" id="MobiDB-lite"/>
    </source>
</evidence>
<evidence type="ECO:0000313" key="3">
    <source>
        <dbReference type="Proteomes" id="UP000193144"/>
    </source>
</evidence>
<organism evidence="2 3">
    <name type="scientific">Clohesyomyces aquaticus</name>
    <dbReference type="NCBI Taxonomy" id="1231657"/>
    <lineage>
        <taxon>Eukaryota</taxon>
        <taxon>Fungi</taxon>
        <taxon>Dikarya</taxon>
        <taxon>Ascomycota</taxon>
        <taxon>Pezizomycotina</taxon>
        <taxon>Dothideomycetes</taxon>
        <taxon>Pleosporomycetidae</taxon>
        <taxon>Pleosporales</taxon>
        <taxon>Lindgomycetaceae</taxon>
        <taxon>Clohesyomyces</taxon>
    </lineage>
</organism>
<feature type="compositionally biased region" description="Low complexity" evidence="1">
    <location>
        <begin position="146"/>
        <end position="162"/>
    </location>
</feature>
<dbReference type="Proteomes" id="UP000193144">
    <property type="component" value="Unassembled WGS sequence"/>
</dbReference>
<reference evidence="2 3" key="1">
    <citation type="submission" date="2016-07" db="EMBL/GenBank/DDBJ databases">
        <title>Pervasive Adenine N6-methylation of Active Genes in Fungi.</title>
        <authorList>
            <consortium name="DOE Joint Genome Institute"/>
            <person name="Mondo S.J."/>
            <person name="Dannebaum R.O."/>
            <person name="Kuo R.C."/>
            <person name="Labutti K."/>
            <person name="Haridas S."/>
            <person name="Kuo A."/>
            <person name="Salamov A."/>
            <person name="Ahrendt S.R."/>
            <person name="Lipzen A."/>
            <person name="Sullivan W."/>
            <person name="Andreopoulos W.B."/>
            <person name="Clum A."/>
            <person name="Lindquist E."/>
            <person name="Daum C."/>
            <person name="Ramamoorthy G.K."/>
            <person name="Gryganskyi A."/>
            <person name="Culley D."/>
            <person name="Magnuson J.K."/>
            <person name="James T.Y."/>
            <person name="O'Malley M.A."/>
            <person name="Stajich J.E."/>
            <person name="Spatafora J.W."/>
            <person name="Visel A."/>
            <person name="Grigoriev I.V."/>
        </authorList>
    </citation>
    <scope>NUCLEOTIDE SEQUENCE [LARGE SCALE GENOMIC DNA]</scope>
    <source>
        <strain evidence="2 3">CBS 115471</strain>
    </source>
</reference>
<keyword evidence="3" id="KW-1185">Reference proteome</keyword>
<accession>A0A1Y1YIP0</accession>
<evidence type="ECO:0000313" key="2">
    <source>
        <dbReference type="EMBL" id="ORX97808.1"/>
    </source>
</evidence>
<feature type="region of interest" description="Disordered" evidence="1">
    <location>
        <begin position="119"/>
        <end position="205"/>
    </location>
</feature>
<gene>
    <name evidence="2" type="ORF">BCR34DRAFT_160109</name>
</gene>
<feature type="compositionally biased region" description="Polar residues" evidence="1">
    <location>
        <begin position="188"/>
        <end position="205"/>
    </location>
</feature>
<sequence length="205" mass="22297">MALIGGERTFATQTELLVVRGRHEAIDDAVHTGAERVCAGERSRAAREGIEGGRRCALTLVAFIPRGYGNAPVGAGNIFWLASKPDFHRFIVRDLTAPTSHASLTKKRRLDAPTIVHPTTRHHAGGHVVCSGRPKGRPGMHKIGVPTSTRRSQSSQPLRLSRTPPPPHRGVRVPKSGAVPPSFPYVTHPNNLPRQFCSKNNLKAR</sequence>